<feature type="chain" id="PRO_5039559013" evidence="5">
    <location>
        <begin position="21"/>
        <end position="390"/>
    </location>
</feature>
<keyword evidence="3 5" id="KW-0732">Signal</keyword>
<evidence type="ECO:0000256" key="3">
    <source>
        <dbReference type="ARBA" id="ARBA00022729"/>
    </source>
</evidence>
<evidence type="ECO:0000256" key="1">
    <source>
        <dbReference type="ARBA" id="ARBA00010062"/>
    </source>
</evidence>
<evidence type="ECO:0000313" key="7">
    <source>
        <dbReference type="EMBL" id="CQR24757.1"/>
    </source>
</evidence>
<dbReference type="InterPro" id="IPR051010">
    <property type="entry name" value="BCAA_transport"/>
</dbReference>
<dbReference type="Proteomes" id="UP000198604">
    <property type="component" value="Unassembled WGS sequence"/>
</dbReference>
<reference evidence="8" key="1">
    <citation type="submission" date="2015-03" db="EMBL/GenBank/DDBJ databases">
        <authorList>
            <person name="Urmite Genomes"/>
        </authorList>
    </citation>
    <scope>NUCLEOTIDE SEQUENCE [LARGE SCALE GENOMIC DNA]</scope>
    <source>
        <strain evidence="8">FF10</strain>
    </source>
</reference>
<dbReference type="CDD" id="cd06347">
    <property type="entry name" value="PBP1_ABC_LivK_ligand_binding-like"/>
    <property type="match status" value="1"/>
</dbReference>
<feature type="signal peptide" evidence="5">
    <location>
        <begin position="1"/>
        <end position="20"/>
    </location>
</feature>
<dbReference type="PRINTS" id="PR00337">
    <property type="entry name" value="LEUILEVALBP"/>
</dbReference>
<dbReference type="OrthoDB" id="9783240at2"/>
<dbReference type="InterPro" id="IPR028081">
    <property type="entry name" value="Leu-bd"/>
</dbReference>
<evidence type="ECO:0000313" key="8">
    <source>
        <dbReference type="Proteomes" id="UP000198604"/>
    </source>
</evidence>
<keyword evidence="4" id="KW-0029">Amino-acid transport</keyword>
<accession>A0A0E4CSL8</accession>
<evidence type="ECO:0000259" key="6">
    <source>
        <dbReference type="Pfam" id="PF13458"/>
    </source>
</evidence>
<dbReference type="PANTHER" id="PTHR30483:SF6">
    <property type="entry name" value="PERIPLASMIC BINDING PROTEIN OF ABC TRANSPORTER FOR NATURAL AMINO ACIDS"/>
    <property type="match status" value="1"/>
</dbReference>
<sequence precursor="true">MKSKKVGLAFASFASMILLAACGAAPTSNSAASGNEIGDTFKIGYNLELSGNVAAYGQAEKNGADLAVEEINAAGGIGGKQIEVISKDNKSDNAEIASIATKLASEEKVAVLFGPATSGGTAVATPAASQAGVPLLTAAATQDDLTVKDGKVEDYIFRATFQDSYQGKVISNFANANMGSKKAFVYYDASSDYGKGLYKAFKDTYKGEIIEEAYQSGDKDFQAALTKVKGQDFDTFVILGYYTEAGLITKQAREMGIQQAILGPDGFSDAKFIEGAGQKNADNVYYVSGYSSKVALSDKTTDFVAAYQKKFGQEPNMFAALAYDSIYMIAEAGKEAKTSKDLTESLAKLTDFEGVTGKISIDENHNPVKSAIMVKLEKGQEVSAEVVTAD</sequence>
<dbReference type="SUPFAM" id="SSF53822">
    <property type="entry name" value="Periplasmic binding protein-like I"/>
    <property type="match status" value="1"/>
</dbReference>
<dbReference type="PROSITE" id="PS51257">
    <property type="entry name" value="PROKAR_LIPOPROTEIN"/>
    <property type="match status" value="1"/>
</dbReference>
<dbReference type="RefSeq" id="WP_093650368.1">
    <property type="nucleotide sequence ID" value="NZ_CTEN01000002.1"/>
</dbReference>
<dbReference type="STRING" id="1608583.BN1356_01113"/>
<dbReference type="InterPro" id="IPR000709">
    <property type="entry name" value="Leu_Ile_Val-bd"/>
</dbReference>
<dbReference type="EMBL" id="CTEN01000002">
    <property type="protein sequence ID" value="CQR24757.1"/>
    <property type="molecule type" value="Genomic_DNA"/>
</dbReference>
<protein>
    <submittedName>
        <fullName evidence="7">ABC transporter branched chain amino acid-binding protein</fullName>
    </submittedName>
</protein>
<feature type="domain" description="Leucine-binding protein" evidence="6">
    <location>
        <begin position="41"/>
        <end position="379"/>
    </location>
</feature>
<evidence type="ECO:0000256" key="4">
    <source>
        <dbReference type="ARBA" id="ARBA00022970"/>
    </source>
</evidence>
<keyword evidence="2" id="KW-0813">Transport</keyword>
<evidence type="ECO:0000256" key="5">
    <source>
        <dbReference type="SAM" id="SignalP"/>
    </source>
</evidence>
<gene>
    <name evidence="7" type="primary">livK_1</name>
    <name evidence="7" type="ORF">BN1356_01113</name>
</gene>
<dbReference type="PANTHER" id="PTHR30483">
    <property type="entry name" value="LEUCINE-SPECIFIC-BINDING PROTEIN"/>
    <property type="match status" value="1"/>
</dbReference>
<dbReference type="GO" id="GO:0006865">
    <property type="term" value="P:amino acid transport"/>
    <property type="evidence" value="ECO:0007669"/>
    <property type="project" value="UniProtKB-KW"/>
</dbReference>
<name>A0A0E4CSL8_9STRE</name>
<comment type="similarity">
    <text evidence="1">Belongs to the leucine-binding protein family.</text>
</comment>
<proteinExistence type="inferred from homology"/>
<dbReference type="InterPro" id="IPR028082">
    <property type="entry name" value="Peripla_BP_I"/>
</dbReference>
<dbReference type="AlphaFoldDB" id="A0A0E4CSL8"/>
<evidence type="ECO:0000256" key="2">
    <source>
        <dbReference type="ARBA" id="ARBA00022448"/>
    </source>
</evidence>
<keyword evidence="8" id="KW-1185">Reference proteome</keyword>
<dbReference type="Pfam" id="PF13458">
    <property type="entry name" value="Peripla_BP_6"/>
    <property type="match status" value="1"/>
</dbReference>
<dbReference type="Gene3D" id="3.40.50.2300">
    <property type="match status" value="2"/>
</dbReference>
<organism evidence="7 8">
    <name type="scientific">Streptococcus varani</name>
    <dbReference type="NCBI Taxonomy" id="1608583"/>
    <lineage>
        <taxon>Bacteria</taxon>
        <taxon>Bacillati</taxon>
        <taxon>Bacillota</taxon>
        <taxon>Bacilli</taxon>
        <taxon>Lactobacillales</taxon>
        <taxon>Streptococcaceae</taxon>
        <taxon>Streptococcus</taxon>
    </lineage>
</organism>